<reference evidence="4" key="1">
    <citation type="submission" date="2021-02" db="EMBL/GenBank/DDBJ databases">
        <title>Infant gut strain persistence is associated with maternal origin, phylogeny, and functional potential including surface adhesion and iron acquisition.</title>
        <authorList>
            <person name="Lou Y.C."/>
        </authorList>
    </citation>
    <scope>NUCLEOTIDE SEQUENCE</scope>
    <source>
        <strain evidence="4">L2_039_000G1_dasL2_039_000G1_concoct_11</strain>
    </source>
</reference>
<dbReference type="AlphaFoldDB" id="A0A943US24"/>
<feature type="compositionally biased region" description="Polar residues" evidence="1">
    <location>
        <begin position="640"/>
        <end position="667"/>
    </location>
</feature>
<feature type="domain" description="SLH" evidence="3">
    <location>
        <begin position="848"/>
        <end position="912"/>
    </location>
</feature>
<dbReference type="Proteomes" id="UP000727506">
    <property type="component" value="Unassembled WGS sequence"/>
</dbReference>
<accession>A0A943US24</accession>
<dbReference type="SUPFAM" id="SSF51126">
    <property type="entry name" value="Pectin lyase-like"/>
    <property type="match status" value="1"/>
</dbReference>
<evidence type="ECO:0000256" key="2">
    <source>
        <dbReference type="SAM" id="SignalP"/>
    </source>
</evidence>
<evidence type="ECO:0000256" key="1">
    <source>
        <dbReference type="SAM" id="MobiDB-lite"/>
    </source>
</evidence>
<dbReference type="PROSITE" id="PS51272">
    <property type="entry name" value="SLH"/>
    <property type="match status" value="3"/>
</dbReference>
<feature type="compositionally biased region" description="Basic and acidic residues" evidence="1">
    <location>
        <begin position="629"/>
        <end position="639"/>
    </location>
</feature>
<feature type="domain" description="SLH" evidence="3">
    <location>
        <begin position="915"/>
        <end position="975"/>
    </location>
</feature>
<comment type="caution">
    <text evidence="4">The sequence shown here is derived from an EMBL/GenBank/DDBJ whole genome shotgun (WGS) entry which is preliminary data.</text>
</comment>
<organism evidence="4 5">
    <name type="scientific">Slackia piriformis</name>
    <dbReference type="NCBI Taxonomy" id="626934"/>
    <lineage>
        <taxon>Bacteria</taxon>
        <taxon>Bacillati</taxon>
        <taxon>Actinomycetota</taxon>
        <taxon>Coriobacteriia</taxon>
        <taxon>Eggerthellales</taxon>
        <taxon>Eggerthellaceae</taxon>
        <taxon>Slackia</taxon>
    </lineage>
</organism>
<sequence>MDQKKTMGRGMAVLLSAALVPTVGVPAAAFADEGDASQEQAAAGQEAFERVNVVDEMLAQDAAAPSQEGDGQVDGEPACALIGSVEYASLNDAFAAAVSGDTIELSADADVSQSASTPCVKEGVELTLDLNGHALKAANTATGHIEVLGGLTIVDSTDANKDGSGSGVIYTETAYTGGDTGYALVRAADGGSIVMESGRIDAASFTDDNAGKGQFAVGLNNKNAAASFTMNGGKIEAGWYAVSGNGTNRTYDGDITINGGELVSVADYAIYNPQKGTLAVNGGVVCGQAGGIALNAGDLVMSGGTVTSKGKGDTGDWGDGTGGLDNAAINVNAKYGDAAAKITGGTVIAEGDALALASGDAYHASIAVSGGTFSGPIDKGFCAPGYEPVQNQDGSYTVEIPEANRVAEISGAYYPSFNDAIAAAQNGDTVKLLQNADMTEIAVIDGKSIALDLNGQTVANSKDIWKGENWSLVSVRNGGELVVDGKGTMKAKENDCYVFDVQEGSKLTINDGTFVGNISVVYLYNKIDSSAGRNELVVNGGDFSIQQLSDDGNSDYRFMLNCYDSAYASGKAVVTVNGGVFHGFNPGDNHAEGEGTDFLGDGAAVTVDDQTVPPTYSVAVPSVTPPSKPDTDVEVEQKPDGSTVTTETKPDGSQTVTTETPDGTSSQVEKDADGNVTSTEVSVSDKAAAAGKVELPIEASTPAADAADAPAIEVKLPASVAPDAPVKVSVPVAKAEGAEANQAVVVMAIDAEGNETVLPKCAVDADGNVLFEATGDVTIKIVDASPSFPDIAGAWYDGDGTADFVGARGILTGMPQADGSLLFDGDAATTRAMFVTMLHRLESEAAPAGSEDFDDINGDWFADAAAWGHETGIVKGYNDEPVFGGDDAVTREQIAVFAMRYAQWLGLDTSARADLSDFVDADEVTPFASDAMRWAVAEGILRGHADGSQRLDPLGGATRAEASAVAMRLVDAMYE</sequence>
<dbReference type="Pfam" id="PF00395">
    <property type="entry name" value="SLH"/>
    <property type="match status" value="2"/>
</dbReference>
<feature type="region of interest" description="Disordered" evidence="1">
    <location>
        <begin position="616"/>
        <end position="686"/>
    </location>
</feature>
<evidence type="ECO:0000313" key="4">
    <source>
        <dbReference type="EMBL" id="MBS6940177.1"/>
    </source>
</evidence>
<dbReference type="EMBL" id="JAGZSV010000014">
    <property type="protein sequence ID" value="MBS6940177.1"/>
    <property type="molecule type" value="Genomic_DNA"/>
</dbReference>
<proteinExistence type="predicted"/>
<feature type="chain" id="PRO_5036784535" evidence="2">
    <location>
        <begin position="32"/>
        <end position="975"/>
    </location>
</feature>
<evidence type="ECO:0000259" key="3">
    <source>
        <dbReference type="PROSITE" id="PS51272"/>
    </source>
</evidence>
<protein>
    <submittedName>
        <fullName evidence="4">S-layer homology domain-containing protein</fullName>
    </submittedName>
</protein>
<feature type="signal peptide" evidence="2">
    <location>
        <begin position="1"/>
        <end position="31"/>
    </location>
</feature>
<feature type="domain" description="SLH" evidence="3">
    <location>
        <begin position="783"/>
        <end position="847"/>
    </location>
</feature>
<dbReference type="InterPro" id="IPR001119">
    <property type="entry name" value="SLH_dom"/>
</dbReference>
<gene>
    <name evidence="4" type="ORF">KH142_01595</name>
</gene>
<dbReference type="InterPro" id="IPR011050">
    <property type="entry name" value="Pectin_lyase_fold/virulence"/>
</dbReference>
<evidence type="ECO:0000313" key="5">
    <source>
        <dbReference type="Proteomes" id="UP000727506"/>
    </source>
</evidence>
<keyword evidence="2" id="KW-0732">Signal</keyword>
<name>A0A943US24_9ACTN</name>